<reference evidence="2 3" key="1">
    <citation type="submission" date="2014-02" db="EMBL/GenBank/DDBJ databases">
        <title>Genome Sequence of an Hyperthermophilic Archaeon, Thermococcus nautili 30-1, producing viral vesicles.</title>
        <authorList>
            <person name="Oberto J."/>
            <person name="Gaudin M."/>
            <person name="Cossu M."/>
            <person name="Gorlas A."/>
            <person name="Slesarev A."/>
            <person name="Marguet E."/>
            <person name="Forterre P."/>
        </authorList>
    </citation>
    <scope>NUCLEOTIDE SEQUENCE [LARGE SCALE GENOMIC DNA]</scope>
    <source>
        <strain evidence="2 3">30-1</strain>
    </source>
</reference>
<dbReference type="RefSeq" id="WP_156927391.1">
    <property type="nucleotide sequence ID" value="NZ_CP007264.1"/>
</dbReference>
<dbReference type="HOGENOM" id="CLU_724853_0_0_2"/>
<dbReference type="STRING" id="195522.BD01_1298"/>
<sequence>MSVPNFKDISTGDPKWFGLSKRYWRIVLIELVISLVLSVLSSGKPQFPFIRLNLDTPYGPVLVTIVGIIVFAKPATNLIENLERWRKEDSRSREANRGVELLGIPKERLKTWEYHDKIVLGSVLVMIGVILLDILRLGLSGWVDFLGYLSPYVRAYAPWAFYLRVILSLTYYALLVWIYAYWASFMAYFVGYLSVIRSLNSTKVSPVVELGKLADSKKSPCLMTPTNCIKPLTNIAESFVELGRQIKMLFGPGLSVASALLAVSVLSAVYVVVTKYTSIPQNDAGLISGWGFLLGSLVLFGVLMHMASSFVSAIKEETITYLHKIRIGLINSGGNEKAYELLDEIERALETIRAIPLRSDELLELVSIAISVIMALLTGSG</sequence>
<evidence type="ECO:0000313" key="2">
    <source>
        <dbReference type="EMBL" id="AHL22909.1"/>
    </source>
</evidence>
<dbReference type="AlphaFoldDB" id="W8PLH9"/>
<keyword evidence="1" id="KW-0812">Transmembrane</keyword>
<feature type="transmembrane region" description="Helical" evidence="1">
    <location>
        <begin position="249"/>
        <end position="272"/>
    </location>
</feature>
<feature type="transmembrane region" description="Helical" evidence="1">
    <location>
        <begin position="61"/>
        <end position="79"/>
    </location>
</feature>
<evidence type="ECO:0000256" key="1">
    <source>
        <dbReference type="SAM" id="Phobius"/>
    </source>
</evidence>
<keyword evidence="1" id="KW-1133">Transmembrane helix</keyword>
<dbReference type="EMBL" id="CP007264">
    <property type="protein sequence ID" value="AHL22909.1"/>
    <property type="molecule type" value="Genomic_DNA"/>
</dbReference>
<protein>
    <submittedName>
        <fullName evidence="2">Uncharacterized protein</fullName>
    </submittedName>
</protein>
<dbReference type="KEGG" id="tnu:BD01_1298"/>
<organism evidence="2 3">
    <name type="scientific">Thermococcus nautili</name>
    <dbReference type="NCBI Taxonomy" id="195522"/>
    <lineage>
        <taxon>Archaea</taxon>
        <taxon>Methanobacteriati</taxon>
        <taxon>Methanobacteriota</taxon>
        <taxon>Thermococci</taxon>
        <taxon>Thermococcales</taxon>
        <taxon>Thermococcaceae</taxon>
        <taxon>Thermococcus</taxon>
    </lineage>
</organism>
<keyword evidence="3" id="KW-1185">Reference proteome</keyword>
<feature type="transmembrane region" description="Helical" evidence="1">
    <location>
        <begin position="23"/>
        <end position="41"/>
    </location>
</feature>
<proteinExistence type="predicted"/>
<gene>
    <name evidence="2" type="ORF">BD01_1298</name>
</gene>
<dbReference type="GeneID" id="24957787"/>
<feature type="transmembrane region" description="Helical" evidence="1">
    <location>
        <begin position="118"/>
        <end position="139"/>
    </location>
</feature>
<accession>W8PLH9</accession>
<feature type="transmembrane region" description="Helical" evidence="1">
    <location>
        <begin position="292"/>
        <end position="314"/>
    </location>
</feature>
<dbReference type="OrthoDB" id="374864at2157"/>
<evidence type="ECO:0000313" key="3">
    <source>
        <dbReference type="Proteomes" id="UP000019434"/>
    </source>
</evidence>
<dbReference type="Proteomes" id="UP000019434">
    <property type="component" value="Chromosome"/>
</dbReference>
<name>W8PLH9_9EURY</name>
<keyword evidence="1" id="KW-0472">Membrane</keyword>
<feature type="transmembrane region" description="Helical" evidence="1">
    <location>
        <begin position="159"/>
        <end position="182"/>
    </location>
</feature>